<feature type="region of interest" description="Disordered" evidence="4">
    <location>
        <begin position="211"/>
        <end position="255"/>
    </location>
</feature>
<comment type="caution">
    <text evidence="6">The sequence shown here is derived from an EMBL/GenBank/DDBJ whole genome shotgun (WGS) entry which is preliminary data.</text>
</comment>
<dbReference type="InterPro" id="IPR036390">
    <property type="entry name" value="WH_DNA-bd_sf"/>
</dbReference>
<dbReference type="PANTHER" id="PTHR33154:SF33">
    <property type="entry name" value="TRANSCRIPTIONAL REPRESSOR SDPR"/>
    <property type="match status" value="1"/>
</dbReference>
<evidence type="ECO:0000313" key="7">
    <source>
        <dbReference type="Proteomes" id="UP001272052"/>
    </source>
</evidence>
<dbReference type="Pfam" id="PF01022">
    <property type="entry name" value="HTH_5"/>
    <property type="match status" value="1"/>
</dbReference>
<protein>
    <recommendedName>
        <fullName evidence="5">HTH arsR-type domain-containing protein</fullName>
    </recommendedName>
</protein>
<reference evidence="6 7" key="1">
    <citation type="submission" date="2023-06" db="EMBL/GenBank/DDBJ databases">
        <title>Genome sequence of Methanimicrococcus sp. At1.</title>
        <authorList>
            <person name="Protasov E."/>
            <person name="Platt K."/>
            <person name="Poehlein A."/>
            <person name="Daniel R."/>
            <person name="Brune A."/>
        </authorList>
    </citation>
    <scope>NUCLEOTIDE SEQUENCE [LARGE SCALE GENOMIC DNA]</scope>
    <source>
        <strain evidence="6 7">At1</strain>
    </source>
</reference>
<keyword evidence="7" id="KW-1185">Reference proteome</keyword>
<keyword evidence="2" id="KW-0238">DNA-binding</keyword>
<dbReference type="InterPro" id="IPR051081">
    <property type="entry name" value="HTH_MetalResp_TranReg"/>
</dbReference>
<dbReference type="CDD" id="cd00090">
    <property type="entry name" value="HTH_ARSR"/>
    <property type="match status" value="2"/>
</dbReference>
<dbReference type="EMBL" id="JAWDKC010000032">
    <property type="protein sequence ID" value="MDV0446096.1"/>
    <property type="molecule type" value="Genomic_DNA"/>
</dbReference>
<feature type="compositionally biased region" description="Low complexity" evidence="4">
    <location>
        <begin position="217"/>
        <end position="231"/>
    </location>
</feature>
<evidence type="ECO:0000256" key="3">
    <source>
        <dbReference type="ARBA" id="ARBA00023163"/>
    </source>
</evidence>
<dbReference type="Gene3D" id="1.10.10.10">
    <property type="entry name" value="Winged helix-like DNA-binding domain superfamily/Winged helix DNA-binding domain"/>
    <property type="match status" value="1"/>
</dbReference>
<accession>A0ABU3VRS6</accession>
<evidence type="ECO:0000256" key="1">
    <source>
        <dbReference type="ARBA" id="ARBA00023015"/>
    </source>
</evidence>
<dbReference type="SMART" id="SM00418">
    <property type="entry name" value="HTH_ARSR"/>
    <property type="match status" value="1"/>
</dbReference>
<feature type="compositionally biased region" description="Polar residues" evidence="4">
    <location>
        <begin position="239"/>
        <end position="255"/>
    </location>
</feature>
<keyword evidence="1" id="KW-0805">Transcription regulation</keyword>
<evidence type="ECO:0000256" key="2">
    <source>
        <dbReference type="ARBA" id="ARBA00023125"/>
    </source>
</evidence>
<evidence type="ECO:0000256" key="4">
    <source>
        <dbReference type="SAM" id="MobiDB-lite"/>
    </source>
</evidence>
<dbReference type="RefSeq" id="WP_318786536.1">
    <property type="nucleotide sequence ID" value="NZ_JAWDKC010000032.1"/>
</dbReference>
<dbReference type="SUPFAM" id="SSF46785">
    <property type="entry name" value="Winged helix' DNA-binding domain"/>
    <property type="match status" value="2"/>
</dbReference>
<proteinExistence type="predicted"/>
<sequence length="375" mass="42140">MEPSEFLDILGNENRRKILGLLADRPYFVSEISTRLGVAPKAVIGHLSLLESSGLIESSVDDQRRKYYSISKSLHLEVSVSPYSYSVHVNNIKLEIPDEPVYSLSVSFGADQKKTGRRKKRGKNRTLPTGPVIHLASSYKDMPEGGFKIEIIGPNHPEYGHVGLLSGADGKYLSSGKDETLFDANTERYYEEELNTVYDESESKKKIEPELIFPDHGPNSPNGSNGPNEAGPNDRKDSGGQNLNDSESMNSGSGNLKSREGFFLSKIFDVRDDLADLWDEQEELSRMQEDISIRQNHLMRSFVHYATQLSEDKVDLDILFRLLKEDMNAADLCHATGHAPALVLPRLKVFEEKKMVEKYLQDGDFVWRLKDGSDI</sequence>
<name>A0ABU3VRS6_9EURY</name>
<dbReference type="PROSITE" id="PS50987">
    <property type="entry name" value="HTH_ARSR_2"/>
    <property type="match status" value="1"/>
</dbReference>
<feature type="domain" description="HTH arsR-type" evidence="5">
    <location>
        <begin position="1"/>
        <end position="93"/>
    </location>
</feature>
<dbReference type="InterPro" id="IPR011991">
    <property type="entry name" value="ArsR-like_HTH"/>
</dbReference>
<dbReference type="PANTHER" id="PTHR33154">
    <property type="entry name" value="TRANSCRIPTIONAL REGULATOR, ARSR FAMILY"/>
    <property type="match status" value="1"/>
</dbReference>
<gene>
    <name evidence="6" type="ORF">MmiAt1_17090</name>
</gene>
<keyword evidence="3" id="KW-0804">Transcription</keyword>
<evidence type="ECO:0000313" key="6">
    <source>
        <dbReference type="EMBL" id="MDV0446096.1"/>
    </source>
</evidence>
<evidence type="ECO:0000259" key="5">
    <source>
        <dbReference type="PROSITE" id="PS50987"/>
    </source>
</evidence>
<dbReference type="InterPro" id="IPR036388">
    <property type="entry name" value="WH-like_DNA-bd_sf"/>
</dbReference>
<organism evidence="6 7">
    <name type="scientific">Methanimicrococcus hacksteinii</name>
    <dbReference type="NCBI Taxonomy" id="3028293"/>
    <lineage>
        <taxon>Archaea</taxon>
        <taxon>Methanobacteriati</taxon>
        <taxon>Methanobacteriota</taxon>
        <taxon>Stenosarchaea group</taxon>
        <taxon>Methanomicrobia</taxon>
        <taxon>Methanosarcinales</taxon>
        <taxon>Methanosarcinaceae</taxon>
        <taxon>Methanimicrococcus</taxon>
    </lineage>
</organism>
<dbReference type="Proteomes" id="UP001272052">
    <property type="component" value="Unassembled WGS sequence"/>
</dbReference>
<dbReference type="InterPro" id="IPR001845">
    <property type="entry name" value="HTH_ArsR_DNA-bd_dom"/>
</dbReference>